<comment type="caution">
    <text evidence="1">The sequence shown here is derived from an EMBL/GenBank/DDBJ whole genome shotgun (WGS) entry which is preliminary data.</text>
</comment>
<evidence type="ECO:0000313" key="2">
    <source>
        <dbReference type="Proteomes" id="UP000622552"/>
    </source>
</evidence>
<name>A0A8J7KMI8_9ACTN</name>
<dbReference type="RefSeq" id="WP_197007074.1">
    <property type="nucleotide sequence ID" value="NZ_BONS01000005.1"/>
</dbReference>
<dbReference type="EMBL" id="JADOUF010000001">
    <property type="protein sequence ID" value="MBG6140539.1"/>
    <property type="molecule type" value="Genomic_DNA"/>
</dbReference>
<proteinExistence type="predicted"/>
<accession>A0A8J7KMI8</accession>
<protein>
    <submittedName>
        <fullName evidence="1">Uncharacterized protein</fullName>
    </submittedName>
</protein>
<keyword evidence="2" id="KW-1185">Reference proteome</keyword>
<evidence type="ECO:0000313" key="1">
    <source>
        <dbReference type="EMBL" id="MBG6140539.1"/>
    </source>
</evidence>
<dbReference type="AlphaFoldDB" id="A0A8J7KMI8"/>
<gene>
    <name evidence="1" type="ORF">IW245_006733</name>
</gene>
<dbReference type="Proteomes" id="UP000622552">
    <property type="component" value="Unassembled WGS sequence"/>
</dbReference>
<reference evidence="1" key="1">
    <citation type="submission" date="2020-11" db="EMBL/GenBank/DDBJ databases">
        <title>Sequencing the genomes of 1000 actinobacteria strains.</title>
        <authorList>
            <person name="Klenk H.-P."/>
        </authorList>
    </citation>
    <scope>NUCLEOTIDE SEQUENCE</scope>
    <source>
        <strain evidence="1">DSM 45356</strain>
    </source>
</reference>
<sequence>MSLFQALAKVDALAAGRAQPIACVRHVHLDDRPLVLVPVALAGEAAAPLAMMLGTDRAEPVLLVVPQPRDRALRAEFFERLTQVVTGFVGDLGGHVADDAPTDGAESVSELAGGLPDVQVVVPNRAGVDFLRLLGRATRFRDGDRIGRWLTFLADRAEHPDSCLLVAATEALTDHWATGQSSVEDAHLAGVLGWIDGRPGDEDLTAGPTTDPDFDNHTLAPLVDAYDGGDPGAVAQIEKALHGLLEPVWAQVWHAIDLLRALPEARSVPERWLWDVSEYAGFLAQHAPQPIRDSPVAAAARLDRLERTQARVEAQRAFDDPLVMAGYQLTGAAFRGTVVATEPERKEGRKLRPRITVATDRPVHLSGTVTSPTRRAQAAEITEIDGLNVVLTLTSGMGRGAVPAAGSVPEVGEELVYTSLSEAFQRSAAFPDETPWTHGG</sequence>
<organism evidence="1 2">
    <name type="scientific">Longispora fulva</name>
    <dbReference type="NCBI Taxonomy" id="619741"/>
    <lineage>
        <taxon>Bacteria</taxon>
        <taxon>Bacillati</taxon>
        <taxon>Actinomycetota</taxon>
        <taxon>Actinomycetes</taxon>
        <taxon>Micromonosporales</taxon>
        <taxon>Micromonosporaceae</taxon>
        <taxon>Longispora</taxon>
    </lineage>
</organism>